<comment type="caution">
    <text evidence="2">The sequence shown here is derived from an EMBL/GenBank/DDBJ whole genome shotgun (WGS) entry which is preliminary data.</text>
</comment>
<evidence type="ECO:0000313" key="2">
    <source>
        <dbReference type="EMBL" id="KUG22712.1"/>
    </source>
</evidence>
<sequence>MTEEIDDDILEAELEDDALEKKMKKLESEAARLLNHSSELLKALSKESPKQEETPPEKDVNSE</sequence>
<dbReference type="AlphaFoldDB" id="A0A0W8FP68"/>
<feature type="region of interest" description="Disordered" evidence="1">
    <location>
        <begin position="39"/>
        <end position="63"/>
    </location>
</feature>
<proteinExistence type="predicted"/>
<accession>A0A0W8FP68</accession>
<feature type="compositionally biased region" description="Basic and acidic residues" evidence="1">
    <location>
        <begin position="44"/>
        <end position="63"/>
    </location>
</feature>
<evidence type="ECO:0000256" key="1">
    <source>
        <dbReference type="SAM" id="MobiDB-lite"/>
    </source>
</evidence>
<organism evidence="2">
    <name type="scientific">hydrocarbon metagenome</name>
    <dbReference type="NCBI Taxonomy" id="938273"/>
    <lineage>
        <taxon>unclassified sequences</taxon>
        <taxon>metagenomes</taxon>
        <taxon>ecological metagenomes</taxon>
    </lineage>
</organism>
<dbReference type="EMBL" id="LNQE01000943">
    <property type="protein sequence ID" value="KUG22712.1"/>
    <property type="molecule type" value="Genomic_DNA"/>
</dbReference>
<reference evidence="2" key="1">
    <citation type="journal article" date="2015" name="Proc. Natl. Acad. Sci. U.S.A.">
        <title>Networks of energetic and metabolic interactions define dynamics in microbial communities.</title>
        <authorList>
            <person name="Embree M."/>
            <person name="Liu J.K."/>
            <person name="Al-Bassam M.M."/>
            <person name="Zengler K."/>
        </authorList>
    </citation>
    <scope>NUCLEOTIDE SEQUENCE</scope>
</reference>
<name>A0A0W8FP68_9ZZZZ</name>
<protein>
    <submittedName>
        <fullName evidence="2">Uncharacterized protein</fullName>
    </submittedName>
</protein>
<gene>
    <name evidence="2" type="ORF">ASZ90_007509</name>
</gene>